<sequence length="179" mass="18594">MRRLLALLPVVALAACTPAAPSPGPSSAPTAGRTSSPAATPFPDDGVAQVSCDHVIGTEPSPAARLPVLLDAVALPVAQQLQVTAVDGRWWAKQGLVVRPGTPVDLEIVGEAALTSTIGWGNPGPAVTRIRVFCPDLYDVPGWYVFAGGYTVDKPRCLPLRVRSGTRETLARIPVGAPC</sequence>
<feature type="chain" id="PRO_5038754476" description="Lipoprotein" evidence="2">
    <location>
        <begin position="20"/>
        <end position="179"/>
    </location>
</feature>
<reference evidence="3 4" key="1">
    <citation type="submission" date="2021-01" db="EMBL/GenBank/DDBJ databases">
        <title>Whole genome shotgun sequence of Catellatospora chokoriensis NBRC 107358.</title>
        <authorList>
            <person name="Komaki H."/>
            <person name="Tamura T."/>
        </authorList>
    </citation>
    <scope>NUCLEOTIDE SEQUENCE [LARGE SCALE GENOMIC DNA]</scope>
    <source>
        <strain evidence="3 4">NBRC 107358</strain>
    </source>
</reference>
<evidence type="ECO:0008006" key="5">
    <source>
        <dbReference type="Google" id="ProtNLM"/>
    </source>
</evidence>
<keyword evidence="4" id="KW-1185">Reference proteome</keyword>
<dbReference type="Proteomes" id="UP000619293">
    <property type="component" value="Unassembled WGS sequence"/>
</dbReference>
<feature type="region of interest" description="Disordered" evidence="1">
    <location>
        <begin position="19"/>
        <end position="44"/>
    </location>
</feature>
<evidence type="ECO:0000313" key="4">
    <source>
        <dbReference type="Proteomes" id="UP000619293"/>
    </source>
</evidence>
<name>A0A8J3NTI3_9ACTN</name>
<gene>
    <name evidence="3" type="ORF">Cch02nite_51950</name>
</gene>
<organism evidence="3 4">
    <name type="scientific">Catellatospora chokoriensis</name>
    <dbReference type="NCBI Taxonomy" id="310353"/>
    <lineage>
        <taxon>Bacteria</taxon>
        <taxon>Bacillati</taxon>
        <taxon>Actinomycetota</taxon>
        <taxon>Actinomycetes</taxon>
        <taxon>Micromonosporales</taxon>
        <taxon>Micromonosporaceae</taxon>
        <taxon>Catellatospora</taxon>
    </lineage>
</organism>
<dbReference type="RefSeq" id="WP_191844636.1">
    <property type="nucleotide sequence ID" value="NZ_BAAALB010000003.1"/>
</dbReference>
<evidence type="ECO:0000256" key="1">
    <source>
        <dbReference type="SAM" id="MobiDB-lite"/>
    </source>
</evidence>
<accession>A0A8J3NTI3</accession>
<protein>
    <recommendedName>
        <fullName evidence="5">Lipoprotein</fullName>
    </recommendedName>
</protein>
<evidence type="ECO:0000256" key="2">
    <source>
        <dbReference type="SAM" id="SignalP"/>
    </source>
</evidence>
<comment type="caution">
    <text evidence="3">The sequence shown here is derived from an EMBL/GenBank/DDBJ whole genome shotgun (WGS) entry which is preliminary data.</text>
</comment>
<dbReference type="PROSITE" id="PS51257">
    <property type="entry name" value="PROKAR_LIPOPROTEIN"/>
    <property type="match status" value="1"/>
</dbReference>
<evidence type="ECO:0000313" key="3">
    <source>
        <dbReference type="EMBL" id="GIF91751.1"/>
    </source>
</evidence>
<feature type="signal peptide" evidence="2">
    <location>
        <begin position="1"/>
        <end position="19"/>
    </location>
</feature>
<proteinExistence type="predicted"/>
<keyword evidence="2" id="KW-0732">Signal</keyword>
<dbReference type="AlphaFoldDB" id="A0A8J3NTI3"/>
<dbReference type="EMBL" id="BONG01000036">
    <property type="protein sequence ID" value="GIF91751.1"/>
    <property type="molecule type" value="Genomic_DNA"/>
</dbReference>